<name>A0AAN7ZU34_9PEZI</name>
<comment type="caution">
    <text evidence="2">The sequence shown here is derived from an EMBL/GenBank/DDBJ whole genome shotgun (WGS) entry which is preliminary data.</text>
</comment>
<dbReference type="AlphaFoldDB" id="A0AAN7ZU34"/>
<dbReference type="Proteomes" id="UP001310594">
    <property type="component" value="Unassembled WGS sequence"/>
</dbReference>
<feature type="region of interest" description="Disordered" evidence="1">
    <location>
        <begin position="187"/>
        <end position="235"/>
    </location>
</feature>
<feature type="compositionally biased region" description="Basic and acidic residues" evidence="1">
    <location>
        <begin position="187"/>
        <end position="197"/>
    </location>
</feature>
<evidence type="ECO:0000313" key="3">
    <source>
        <dbReference type="Proteomes" id="UP001310594"/>
    </source>
</evidence>
<dbReference type="EMBL" id="JAVRQU010000008">
    <property type="protein sequence ID" value="KAK5699997.1"/>
    <property type="molecule type" value="Genomic_DNA"/>
</dbReference>
<gene>
    <name evidence="2" type="ORF">LTR97_006131</name>
</gene>
<protein>
    <submittedName>
        <fullName evidence="2">Uncharacterized protein</fullName>
    </submittedName>
</protein>
<reference evidence="2" key="1">
    <citation type="submission" date="2023-08" db="EMBL/GenBank/DDBJ databases">
        <title>Black Yeasts Isolated from many extreme environments.</title>
        <authorList>
            <person name="Coleine C."/>
            <person name="Stajich J.E."/>
            <person name="Selbmann L."/>
        </authorList>
    </citation>
    <scope>NUCLEOTIDE SEQUENCE</scope>
    <source>
        <strain evidence="2">CCFEE 5810</strain>
    </source>
</reference>
<feature type="compositionally biased region" description="Polar residues" evidence="1">
    <location>
        <begin position="205"/>
        <end position="214"/>
    </location>
</feature>
<accession>A0AAN7ZU34</accession>
<evidence type="ECO:0000256" key="1">
    <source>
        <dbReference type="SAM" id="MobiDB-lite"/>
    </source>
</evidence>
<sequence length="245" mass="27670">MVYEPESGLVYTETVLKSCDCLRKSLQVKISDTPKDAPSKRTLWKLACRRLLDNIDKLGPDALAALPTALAERVWPASQRGQMSVQLWKIMAQSQPDLVTGTPHRWDYTTRGPLLEDTTQFLDRLRCFPVLETLCVHDESTNFARRTASGKRYGPFRCLDRRKCPKTSGPPMSSPLPLLQMVLGTRKSESVPHDHRTTCFRRSSYAPTRPSQEGSVPVSEPKMPNKRRKLKEGKSVSLDNLLDGF</sequence>
<proteinExistence type="predicted"/>
<evidence type="ECO:0000313" key="2">
    <source>
        <dbReference type="EMBL" id="KAK5699997.1"/>
    </source>
</evidence>
<organism evidence="2 3">
    <name type="scientific">Elasticomyces elasticus</name>
    <dbReference type="NCBI Taxonomy" id="574655"/>
    <lineage>
        <taxon>Eukaryota</taxon>
        <taxon>Fungi</taxon>
        <taxon>Dikarya</taxon>
        <taxon>Ascomycota</taxon>
        <taxon>Pezizomycotina</taxon>
        <taxon>Dothideomycetes</taxon>
        <taxon>Dothideomycetidae</taxon>
        <taxon>Mycosphaerellales</taxon>
        <taxon>Teratosphaeriaceae</taxon>
        <taxon>Elasticomyces</taxon>
    </lineage>
</organism>